<proteinExistence type="predicted"/>
<keyword evidence="2" id="KW-0808">Transferase</keyword>
<evidence type="ECO:0000313" key="2">
    <source>
        <dbReference type="EMBL" id="MBW94081.1"/>
    </source>
</evidence>
<dbReference type="EMBL" id="GGEC01013598">
    <property type="protein sequence ID" value="MBW94081.1"/>
    <property type="molecule type" value="Transcribed_RNA"/>
</dbReference>
<feature type="compositionally biased region" description="Gly residues" evidence="1">
    <location>
        <begin position="60"/>
        <end position="70"/>
    </location>
</feature>
<reference evidence="2" key="1">
    <citation type="submission" date="2018-02" db="EMBL/GenBank/DDBJ databases">
        <title>Rhizophora mucronata_Transcriptome.</title>
        <authorList>
            <person name="Meera S.P."/>
            <person name="Sreeshan A."/>
            <person name="Augustine A."/>
        </authorList>
    </citation>
    <scope>NUCLEOTIDE SEQUENCE</scope>
    <source>
        <tissue evidence="2">Leaf</tissue>
    </source>
</reference>
<feature type="compositionally biased region" description="Basic residues" evidence="1">
    <location>
        <begin position="71"/>
        <end position="84"/>
    </location>
</feature>
<sequence length="84" mass="8326">MTELPLARKLARTTHVAAAAGFGGATANTRSQSGTPAAAMENAPATLSFAGGESLVNGQWLGGGEGGGGGRRGRERRSRGCGRG</sequence>
<accession>A0A2P2JKS3</accession>
<name>A0A2P2JKS3_RHIMU</name>
<feature type="region of interest" description="Disordered" evidence="1">
    <location>
        <begin position="56"/>
        <end position="84"/>
    </location>
</feature>
<protein>
    <submittedName>
        <fullName evidence="2">Mitogen-activated protein kinase kinase kinase YODA isoform X2</fullName>
    </submittedName>
</protein>
<dbReference type="AlphaFoldDB" id="A0A2P2JKS3"/>
<evidence type="ECO:0000256" key="1">
    <source>
        <dbReference type="SAM" id="MobiDB-lite"/>
    </source>
</evidence>
<dbReference type="GO" id="GO:0016301">
    <property type="term" value="F:kinase activity"/>
    <property type="evidence" value="ECO:0007669"/>
    <property type="project" value="UniProtKB-KW"/>
</dbReference>
<organism evidence="2">
    <name type="scientific">Rhizophora mucronata</name>
    <name type="common">Asiatic mangrove</name>
    <dbReference type="NCBI Taxonomy" id="61149"/>
    <lineage>
        <taxon>Eukaryota</taxon>
        <taxon>Viridiplantae</taxon>
        <taxon>Streptophyta</taxon>
        <taxon>Embryophyta</taxon>
        <taxon>Tracheophyta</taxon>
        <taxon>Spermatophyta</taxon>
        <taxon>Magnoliopsida</taxon>
        <taxon>eudicotyledons</taxon>
        <taxon>Gunneridae</taxon>
        <taxon>Pentapetalae</taxon>
        <taxon>rosids</taxon>
        <taxon>fabids</taxon>
        <taxon>Malpighiales</taxon>
        <taxon>Rhizophoraceae</taxon>
        <taxon>Rhizophora</taxon>
    </lineage>
</organism>
<keyword evidence="2" id="KW-0418">Kinase</keyword>